<dbReference type="PANTHER" id="PTHR21483">
    <property type="entry name" value="RNA POLYMERASE II-ASSOCIATED PROTEIN 1"/>
    <property type="match status" value="1"/>
</dbReference>
<keyword evidence="4" id="KW-1185">Reference proteome</keyword>
<evidence type="ECO:0000313" key="4">
    <source>
        <dbReference type="Proteomes" id="UP000001950"/>
    </source>
</evidence>
<organism evidence="3 4">
    <name type="scientific">Theileria annulata</name>
    <dbReference type="NCBI Taxonomy" id="5874"/>
    <lineage>
        <taxon>Eukaryota</taxon>
        <taxon>Sar</taxon>
        <taxon>Alveolata</taxon>
        <taxon>Apicomplexa</taxon>
        <taxon>Aconoidasida</taxon>
        <taxon>Piroplasmida</taxon>
        <taxon>Theileriidae</taxon>
        <taxon>Theileria</taxon>
    </lineage>
</organism>
<name>Q4UA20_THEAN</name>
<feature type="compositionally biased region" description="Basic and acidic residues" evidence="1">
    <location>
        <begin position="108"/>
        <end position="123"/>
    </location>
</feature>
<feature type="domain" description="RPAP1 C-terminal" evidence="2">
    <location>
        <begin position="165"/>
        <end position="232"/>
    </location>
</feature>
<dbReference type="STRING" id="5874.Q4UA20"/>
<dbReference type="InterPro" id="IPR039913">
    <property type="entry name" value="RPAP1/Rba50"/>
</dbReference>
<dbReference type="InParanoid" id="Q4UA20"/>
<dbReference type="OrthoDB" id="348201at2759"/>
<dbReference type="RefSeq" id="XP_952957.1">
    <property type="nucleotide sequence ID" value="XM_947864.1"/>
</dbReference>
<dbReference type="InterPro" id="IPR013929">
    <property type="entry name" value="RPAP1_C"/>
</dbReference>
<feature type="region of interest" description="Disordered" evidence="1">
    <location>
        <begin position="108"/>
        <end position="128"/>
    </location>
</feature>
<gene>
    <name evidence="3" type="ORF">TA07645</name>
</gene>
<dbReference type="PANTHER" id="PTHR21483:SF18">
    <property type="entry name" value="RNA POLYMERASE II-ASSOCIATED PROTEIN 1"/>
    <property type="match status" value="1"/>
</dbReference>
<evidence type="ECO:0000256" key="1">
    <source>
        <dbReference type="SAM" id="MobiDB-lite"/>
    </source>
</evidence>
<reference evidence="3 4" key="1">
    <citation type="journal article" date="2005" name="Science">
        <title>Genome of the host-cell transforming parasite Theileria annulata compared with T. parva.</title>
        <authorList>
            <person name="Pain A."/>
            <person name="Renauld H."/>
            <person name="Berriman M."/>
            <person name="Murphy L."/>
            <person name="Yeats C.A."/>
            <person name="Weir W."/>
            <person name="Kerhornou A."/>
            <person name="Aslett M."/>
            <person name="Bishop R."/>
            <person name="Bouchier C."/>
            <person name="Cochet M."/>
            <person name="Coulson R.M.R."/>
            <person name="Cronin A."/>
            <person name="de Villiers E.P."/>
            <person name="Fraser A."/>
            <person name="Fosker N."/>
            <person name="Gardner M."/>
            <person name="Goble A."/>
            <person name="Griffiths-Jones S."/>
            <person name="Harris D.E."/>
            <person name="Katzer F."/>
            <person name="Larke N."/>
            <person name="Lord A."/>
            <person name="Maser P."/>
            <person name="McKellar S."/>
            <person name="Mooney P."/>
            <person name="Morton F."/>
            <person name="Nene V."/>
            <person name="O'Neil S."/>
            <person name="Price C."/>
            <person name="Quail M.A."/>
            <person name="Rabbinowitsch E."/>
            <person name="Rawlings N.D."/>
            <person name="Rutter S."/>
            <person name="Saunders D."/>
            <person name="Seeger K."/>
            <person name="Shah T."/>
            <person name="Squares R."/>
            <person name="Squares S."/>
            <person name="Tivey A."/>
            <person name="Walker A.R."/>
            <person name="Woodward J."/>
            <person name="Dobbelaere D.A.E."/>
            <person name="Langsley G."/>
            <person name="Rajandream M.A."/>
            <person name="McKeever D."/>
            <person name="Shiels B."/>
            <person name="Tait A."/>
            <person name="Barrell B.G."/>
            <person name="Hall N."/>
        </authorList>
    </citation>
    <scope>NUCLEOTIDE SEQUENCE [LARGE SCALE GENOMIC DNA]</scope>
    <source>
        <strain evidence="4">Ankara</strain>
    </source>
</reference>
<evidence type="ECO:0000259" key="2">
    <source>
        <dbReference type="Pfam" id="PF08620"/>
    </source>
</evidence>
<dbReference type="KEGG" id="tan:TA07645"/>
<sequence>MSPDDGEKDTDFNLMSNDFDIVEHFEEDDSPNDIPLPTFDPCGFPKAKHRTLSDLTLSKPQEDEDFLIKPLQEMSIDEIKDAQKYLYEKLGKETCDFIKERRLKRDEMSKGINKSETEQKPSDYKPSPNELIFKFNKNEFQKYEWMNPPESKTKEEDKGELQLHSLRFNFEGFLLSESENTDHTTYESSLYNHGLDPDKPGYTLPEILHLSQSSFKPQVQVSMRTLPNILFRSYQEVKSTEGPKCFFGYDQYRWKNYINRDLNLLPKVGYYICEYQLSLNILIDSLRCLSILVFGDTAFWVPNNDNKEPDSLYSVGPLEDVIFDYYQFYSGVDIYYWNPLYLDLLDTDLLCSSDTSGSKNSLKYKSDLESFYLSSLKGKFQYYSTDELLREIFELPEGYKSEDELDFLVDNRLFLLSKNNIIDKLLLIMKRYNSNTAVQLYCTISICGFLAYFKTPLANALAKFEPFKNHYESLVNSIISTRSDEKSTVHLRGAVLYLIKYLSIYMSDLESYFHSTSTVALIKHTVTQCFNRELYELNIILDLQKTENSKSLKTYTSVAIKCLTIWAIRGYTIDFLEEFVPLVNLAFFKVKENFKDFKTPNTYLEDFCEPITALIKHISTCVSLDKFHNYPEQIFTNVIDLLYLLERHNDWSDEGLSFLFSLLQINYEHINSLTTLDSLNDIESQVGMLFSLSNLLLKRLVGSLEIPDLLMSIPWFENYQQSGSGVCLHNQELVKKLFNRSMLPFNCLNVVLKTIVWFRNLGVWNKEKRTLVRDLQVLDEGFFKLAEKMIEKLKSVYFSLFRTKSFYLSCSLYIVKSVPILTPWLQYLINLFQFGFNSSDALFTVLALSIDYEMIQDALILLKHKFSQKFDGVLDSYFDFNKYLSRYGVGDQRLPVVSFLGYLTCAPIHITSNSRFTFEDEVNLMSQLLCSSLRSKLLGWCVPGYQFSQFVYSLCSNDSQDLLSRVTLKQYELLQSLLFDLIGGIQDFETHDTESSMNNNIEMTNESSDNISKDWRNALNTFMGIEPLKNKVPSLVDNFSDEEEMNRMCRKLVMKFNSGNIDSPLTVGLLLLFGSWISTEECSNLVWSDESLMLLIGRNLWVDFETFKVYSTLVPTFSVGHLKTLSTPFDSDSVFKLQRKLLESFSDQSLLKQDPVLFITLVSVLKNSRKAELEEMSSNIKSNLLRKLLLNMSKDGN</sequence>
<dbReference type="eggNOG" id="ENOG502SERB">
    <property type="taxonomic scope" value="Eukaryota"/>
</dbReference>
<dbReference type="VEuPathDB" id="PiroplasmaDB:TA07645"/>
<dbReference type="GO" id="GO:0006366">
    <property type="term" value="P:transcription by RNA polymerase II"/>
    <property type="evidence" value="ECO:0007669"/>
    <property type="project" value="InterPro"/>
</dbReference>
<dbReference type="Pfam" id="PF08620">
    <property type="entry name" value="RPAP1_C"/>
    <property type="match status" value="1"/>
</dbReference>
<dbReference type="AlphaFoldDB" id="Q4UA20"/>
<accession>Q4UA20</accession>
<dbReference type="OMA" id="WSDESLM"/>
<protein>
    <recommendedName>
        <fullName evidence="2">RPAP1 C-terminal domain-containing protein</fullName>
    </recommendedName>
</protein>
<dbReference type="Proteomes" id="UP000001950">
    <property type="component" value="Chromosome 4"/>
</dbReference>
<evidence type="ECO:0000313" key="3">
    <source>
        <dbReference type="EMBL" id="CAI76333.1"/>
    </source>
</evidence>
<proteinExistence type="predicted"/>
<dbReference type="EMBL" id="CR940353">
    <property type="protein sequence ID" value="CAI76333.1"/>
    <property type="molecule type" value="Genomic_DNA"/>
</dbReference>
<dbReference type="GeneID" id="3862568"/>